<dbReference type="OrthoDB" id="384974at2"/>
<feature type="domain" description="Activator of Hsp90 ATPase homologue 1/2-like C-terminal" evidence="2">
    <location>
        <begin position="15"/>
        <end position="137"/>
    </location>
</feature>
<dbReference type="Proteomes" id="UP000240708">
    <property type="component" value="Unassembled WGS sequence"/>
</dbReference>
<dbReference type="RefSeq" id="WP_106565292.1">
    <property type="nucleotide sequence ID" value="NZ_PYGF01000001.1"/>
</dbReference>
<comment type="caution">
    <text evidence="3">The sequence shown here is derived from an EMBL/GenBank/DDBJ whole genome shotgun (WGS) entry which is preliminary data.</text>
</comment>
<evidence type="ECO:0000313" key="4">
    <source>
        <dbReference type="Proteomes" id="UP000240708"/>
    </source>
</evidence>
<dbReference type="Gene3D" id="3.30.530.20">
    <property type="match status" value="2"/>
</dbReference>
<evidence type="ECO:0000256" key="1">
    <source>
        <dbReference type="ARBA" id="ARBA00006817"/>
    </source>
</evidence>
<dbReference type="Pfam" id="PF08327">
    <property type="entry name" value="AHSA1"/>
    <property type="match status" value="1"/>
</dbReference>
<dbReference type="InterPro" id="IPR013538">
    <property type="entry name" value="ASHA1/2-like_C"/>
</dbReference>
<evidence type="ECO:0000259" key="2">
    <source>
        <dbReference type="Pfam" id="PF08327"/>
    </source>
</evidence>
<name>A0A2P8ECL6_9BACT</name>
<dbReference type="CDD" id="cd07814">
    <property type="entry name" value="SRPBCC_CalC_Aha1-like"/>
    <property type="match status" value="1"/>
</dbReference>
<protein>
    <submittedName>
        <fullName evidence="3">Uncharacterized protein YndB with AHSA1/START domain</fullName>
    </submittedName>
</protein>
<dbReference type="InterPro" id="IPR023393">
    <property type="entry name" value="START-like_dom_sf"/>
</dbReference>
<dbReference type="AlphaFoldDB" id="A0A2P8ECL6"/>
<reference evidence="3 4" key="1">
    <citation type="submission" date="2018-03" db="EMBL/GenBank/DDBJ databases">
        <title>Genomic Encyclopedia of Archaeal and Bacterial Type Strains, Phase II (KMG-II): from individual species to whole genera.</title>
        <authorList>
            <person name="Goeker M."/>
        </authorList>
    </citation>
    <scope>NUCLEOTIDE SEQUENCE [LARGE SCALE GENOMIC DNA]</scope>
    <source>
        <strain evidence="3 4">DSM 28057</strain>
    </source>
</reference>
<evidence type="ECO:0000313" key="3">
    <source>
        <dbReference type="EMBL" id="PSL07167.1"/>
    </source>
</evidence>
<gene>
    <name evidence="3" type="ORF">CLV48_10196</name>
</gene>
<accession>A0A2P8ECL6</accession>
<comment type="similarity">
    <text evidence="1">Belongs to the AHA1 family.</text>
</comment>
<dbReference type="EMBL" id="PYGF01000001">
    <property type="protein sequence ID" value="PSL07167.1"/>
    <property type="molecule type" value="Genomic_DNA"/>
</dbReference>
<organism evidence="3 4">
    <name type="scientific">Cecembia rubra</name>
    <dbReference type="NCBI Taxonomy" id="1485585"/>
    <lineage>
        <taxon>Bacteria</taxon>
        <taxon>Pseudomonadati</taxon>
        <taxon>Bacteroidota</taxon>
        <taxon>Cytophagia</taxon>
        <taxon>Cytophagales</taxon>
        <taxon>Cyclobacteriaceae</taxon>
        <taxon>Cecembia</taxon>
    </lineage>
</organism>
<sequence>MKNFEKVTISTKIMAPLSLVWRAWTNPDHVVNWNFAADSWHCPSATSDFKIGGKFSYRMEAKDNSFGFDFKGEFTEIKPMESLAFQLDDDRRVWVSFEQQGDEVSLVEEFEAEEVNDLDFQKQGWNTILENFKIYVEDLCEIDKLHFEVFIEAPVDLVFRTMLEDKAYREWTSPFHPGSFFRGNWGEGEKILFIGPDEKGNEGGMVSKVVRFIPNKQVSLEHYGLYHNGEEITEGPEVKIWAGSKEEYFFKERDNGTMLKVATDSNREYKEYFLDVWPKALQILKEICETNK</sequence>
<proteinExistence type="inferred from homology"/>
<keyword evidence="4" id="KW-1185">Reference proteome</keyword>
<dbReference type="SUPFAM" id="SSF55961">
    <property type="entry name" value="Bet v1-like"/>
    <property type="match status" value="2"/>
</dbReference>